<name>A0A645A0H5_9ZZZZ</name>
<protein>
    <submittedName>
        <fullName evidence="1">Uncharacterized protein</fullName>
    </submittedName>
</protein>
<reference evidence="1" key="1">
    <citation type="submission" date="2019-08" db="EMBL/GenBank/DDBJ databases">
        <authorList>
            <person name="Kucharzyk K."/>
            <person name="Murdoch R.W."/>
            <person name="Higgins S."/>
            <person name="Loffler F."/>
        </authorList>
    </citation>
    <scope>NUCLEOTIDE SEQUENCE</scope>
</reference>
<gene>
    <name evidence="1" type="ORF">SDC9_92936</name>
</gene>
<sequence length="300" mass="34662">MRIYLSSIAPQIILDLYNIRDDLKLNVLQPFVFRNNQGIDATLWSAMKGITNSIFLDSGTFELFNKSDLYDVEECFNKYVLSLDSLHGVFDLYANFDPDYKSNDRFIVNLSFQNRLEEMGFMPIPVMHSKDDEEIEFYLKSKYDLIAISAQVVNRLSSKSINMIVDRFNAVGKRVHLLGIGSYAKLKDSNAWSCDCSSFIRWAASGRAIFFSEIQHKEVTVSFSSHNKNGVPNSDYYNSHNNKSLRDEYENFIAYEIGFDLNDVAADTSKLVMLNALYLKLREEVITQRQKDRSIQFDVW</sequence>
<evidence type="ECO:0000313" key="1">
    <source>
        <dbReference type="EMBL" id="MPM46238.1"/>
    </source>
</evidence>
<dbReference type="GO" id="GO:0006400">
    <property type="term" value="P:tRNA modification"/>
    <property type="evidence" value="ECO:0007669"/>
    <property type="project" value="InterPro"/>
</dbReference>
<dbReference type="EMBL" id="VSSQ01011198">
    <property type="protein sequence ID" value="MPM46238.1"/>
    <property type="molecule type" value="Genomic_DNA"/>
</dbReference>
<comment type="caution">
    <text evidence="1">The sequence shown here is derived from an EMBL/GenBank/DDBJ whole genome shotgun (WGS) entry which is preliminary data.</text>
</comment>
<proteinExistence type="predicted"/>
<organism evidence="1">
    <name type="scientific">bioreactor metagenome</name>
    <dbReference type="NCBI Taxonomy" id="1076179"/>
    <lineage>
        <taxon>unclassified sequences</taxon>
        <taxon>metagenomes</taxon>
        <taxon>ecological metagenomes</taxon>
    </lineage>
</organism>
<dbReference type="SUPFAM" id="SSF51713">
    <property type="entry name" value="tRNA-guanine transglycosylase"/>
    <property type="match status" value="1"/>
</dbReference>
<accession>A0A645A0H5</accession>
<dbReference type="AlphaFoldDB" id="A0A645A0H5"/>
<dbReference type="InterPro" id="IPR036511">
    <property type="entry name" value="TGT-like_sf"/>
</dbReference>